<dbReference type="Proteomes" id="UP000324611">
    <property type="component" value="Unassembled WGS sequence"/>
</dbReference>
<dbReference type="InterPro" id="IPR013022">
    <property type="entry name" value="Xyl_isomerase-like_TIM-brl"/>
</dbReference>
<feature type="signal peptide" evidence="1">
    <location>
        <begin position="1"/>
        <end position="18"/>
    </location>
</feature>
<keyword evidence="3" id="KW-0413">Isomerase</keyword>
<dbReference type="AlphaFoldDB" id="A0A5B2VJM2"/>
<gene>
    <name evidence="3" type="ORF">F0L74_23230</name>
</gene>
<dbReference type="RefSeq" id="WP_149840304.1">
    <property type="nucleotide sequence ID" value="NZ_VUOC01000004.1"/>
</dbReference>
<comment type="caution">
    <text evidence="3">The sequence shown here is derived from an EMBL/GenBank/DDBJ whole genome shotgun (WGS) entry which is preliminary data.</text>
</comment>
<dbReference type="InterPro" id="IPR036237">
    <property type="entry name" value="Xyl_isomerase-like_sf"/>
</dbReference>
<organism evidence="3 4">
    <name type="scientific">Chitinophaga agrisoli</name>
    <dbReference type="NCBI Taxonomy" id="2607653"/>
    <lineage>
        <taxon>Bacteria</taxon>
        <taxon>Pseudomonadati</taxon>
        <taxon>Bacteroidota</taxon>
        <taxon>Chitinophagia</taxon>
        <taxon>Chitinophagales</taxon>
        <taxon>Chitinophagaceae</taxon>
        <taxon>Chitinophaga</taxon>
    </lineage>
</organism>
<dbReference type="PANTHER" id="PTHR12110:SF41">
    <property type="entry name" value="INOSOSE DEHYDRATASE"/>
    <property type="match status" value="1"/>
</dbReference>
<accession>A0A5B2VJM2</accession>
<dbReference type="EMBL" id="VUOC01000004">
    <property type="protein sequence ID" value="KAA2239125.1"/>
    <property type="molecule type" value="Genomic_DNA"/>
</dbReference>
<evidence type="ECO:0000259" key="2">
    <source>
        <dbReference type="Pfam" id="PF01261"/>
    </source>
</evidence>
<evidence type="ECO:0000313" key="3">
    <source>
        <dbReference type="EMBL" id="KAA2239125.1"/>
    </source>
</evidence>
<keyword evidence="4" id="KW-1185">Reference proteome</keyword>
<reference evidence="3 4" key="1">
    <citation type="submission" date="2019-09" db="EMBL/GenBank/DDBJ databases">
        <title>Chitinophaga ginsengihumi sp. nov., isolated from soil of ginseng rhizosphere.</title>
        <authorList>
            <person name="Lee J."/>
        </authorList>
    </citation>
    <scope>NUCLEOTIDE SEQUENCE [LARGE SCALE GENOMIC DNA]</scope>
    <source>
        <strain evidence="3 4">BN140078</strain>
    </source>
</reference>
<dbReference type="Pfam" id="PF01261">
    <property type="entry name" value="AP_endonuc_2"/>
    <property type="match status" value="1"/>
</dbReference>
<protein>
    <submittedName>
        <fullName evidence="3">Sugar phosphate isomerase/epimerase</fullName>
    </submittedName>
</protein>
<reference evidence="3 4" key="2">
    <citation type="submission" date="2019-09" db="EMBL/GenBank/DDBJ databases">
        <authorList>
            <person name="Jin C."/>
        </authorList>
    </citation>
    <scope>NUCLEOTIDE SEQUENCE [LARGE SCALE GENOMIC DNA]</scope>
    <source>
        <strain evidence="3 4">BN140078</strain>
    </source>
</reference>
<proteinExistence type="predicted"/>
<dbReference type="SUPFAM" id="SSF51658">
    <property type="entry name" value="Xylose isomerase-like"/>
    <property type="match status" value="1"/>
</dbReference>
<evidence type="ECO:0000313" key="4">
    <source>
        <dbReference type="Proteomes" id="UP000324611"/>
    </source>
</evidence>
<dbReference type="PANTHER" id="PTHR12110">
    <property type="entry name" value="HYDROXYPYRUVATE ISOMERASE"/>
    <property type="match status" value="1"/>
</dbReference>
<dbReference type="InterPro" id="IPR050312">
    <property type="entry name" value="IolE/XylAMocC-like"/>
</dbReference>
<dbReference type="GO" id="GO:0016853">
    <property type="term" value="F:isomerase activity"/>
    <property type="evidence" value="ECO:0007669"/>
    <property type="project" value="UniProtKB-KW"/>
</dbReference>
<feature type="domain" description="Xylose isomerase-like TIM barrel" evidence="2">
    <location>
        <begin position="58"/>
        <end position="278"/>
    </location>
</feature>
<keyword evidence="1" id="KW-0732">Signal</keyword>
<evidence type="ECO:0000256" key="1">
    <source>
        <dbReference type="SAM" id="SignalP"/>
    </source>
</evidence>
<dbReference type="Gene3D" id="3.20.20.150">
    <property type="entry name" value="Divalent-metal-dependent TIM barrel enzymes"/>
    <property type="match status" value="1"/>
</dbReference>
<sequence>MQKLMNAFLLAGALTATAAAWQPANAQGKGRAKADDMGWKLGAQAYTFNRFTLAQTLDKLDSCGLQYVECYPGQKIGGGIEGTTDFKMDAATRDQVKALLKKKHKTLVAYGVVSPNNETEWQQVFDFAKDMGILVITAEPKNEHWDLISKLCDKYQIKVAIHDHPRPSHYWHPDSVLTAIKGRSPLFGACADIGHWVRSGLDPVECIRKLQGHVMSLHIKDMNEKSPEAHDVVWGNGVSNIPGVLKELKRQHFKGPFSAEYEYHWDNSVPDVKASAAFWWDQVSKL</sequence>
<feature type="chain" id="PRO_5022990103" evidence="1">
    <location>
        <begin position="19"/>
        <end position="286"/>
    </location>
</feature>
<name>A0A5B2VJM2_9BACT</name>